<sequence>MPLCDPKHSYEVYTPLSIYPSIKHLVDTMTVVQKLRDHLEQHPKLKQAFEESFQLASKLNIPQFTEYNIRTPADYLDFYEKLLRWTPSETSNGKSVYNHLCMFYFVLDQEPMKRYQVKEVPNPSPAKTWLSDWLVQYAQELGKFMDSPESINDETIKTFYASEAYHMDDYPVVLGGWTTFNEFFARHIYSHKRPIASPLDPTVIVSPADATFAGCWPVDENGIFTSKGLPWSIVDLLQDSEYGERFNGGQFMHAFLNTTDYHRQHSPIAGTVKEAKVIPGLNYLKVEAKQDESGRHQLGMSRHLKASDGAGYQFLQARGLVIIDNPDIGLVAILPIGMAHVSSVRLSVKSGDVVKKGSEISYFQFGGSDIVMVFQAASQVKFHAQEGTHYNVGTHIATAKPLPKQRRFYRWPALY</sequence>
<keyword evidence="2" id="KW-1185">Reference proteome</keyword>
<protein>
    <submittedName>
        <fullName evidence="1">5632_t:CDS:1</fullName>
    </submittedName>
</protein>
<comment type="caution">
    <text evidence="1">The sequence shown here is derived from an EMBL/GenBank/DDBJ whole genome shotgun (WGS) entry which is preliminary data.</text>
</comment>
<organism evidence="1 2">
    <name type="scientific">Acaulospora colombiana</name>
    <dbReference type="NCBI Taxonomy" id="27376"/>
    <lineage>
        <taxon>Eukaryota</taxon>
        <taxon>Fungi</taxon>
        <taxon>Fungi incertae sedis</taxon>
        <taxon>Mucoromycota</taxon>
        <taxon>Glomeromycotina</taxon>
        <taxon>Glomeromycetes</taxon>
        <taxon>Diversisporales</taxon>
        <taxon>Acaulosporaceae</taxon>
        <taxon>Acaulospora</taxon>
    </lineage>
</organism>
<gene>
    <name evidence="1" type="ORF">ACOLOM_LOCUS3438</name>
</gene>
<evidence type="ECO:0000313" key="1">
    <source>
        <dbReference type="EMBL" id="CAG8516079.1"/>
    </source>
</evidence>
<reference evidence="1" key="1">
    <citation type="submission" date="2021-06" db="EMBL/GenBank/DDBJ databases">
        <authorList>
            <person name="Kallberg Y."/>
            <person name="Tangrot J."/>
            <person name="Rosling A."/>
        </authorList>
    </citation>
    <scope>NUCLEOTIDE SEQUENCE</scope>
    <source>
        <strain evidence="1">CL356</strain>
    </source>
</reference>
<accession>A0ACA9L891</accession>
<dbReference type="Proteomes" id="UP000789525">
    <property type="component" value="Unassembled WGS sequence"/>
</dbReference>
<name>A0ACA9L891_9GLOM</name>
<dbReference type="EMBL" id="CAJVPT010005098">
    <property type="protein sequence ID" value="CAG8516079.1"/>
    <property type="molecule type" value="Genomic_DNA"/>
</dbReference>
<proteinExistence type="predicted"/>
<evidence type="ECO:0000313" key="2">
    <source>
        <dbReference type="Proteomes" id="UP000789525"/>
    </source>
</evidence>